<accession>A0A916YV05</accession>
<dbReference type="AlphaFoldDB" id="A0A916YV05"/>
<keyword evidence="1" id="KW-0175">Coiled coil</keyword>
<sequence>MADDNTTDNDTDLQTYSDRILSMDPIDDVPSTGGHFVNLKNSTPSIEALAPEHQREIQDQLFGLSPAEREEREPELVRAKFRQVLAISRGQTGVGETATQFHKEMSEIAGEFRQMHDQIAYFQKQLDRVHFENRFNDQTGKNEPVEVPSLSAERRRGYAANIADLKRRQRLLMNEDGSFGIEGAKRLQRAMDQSARTLKRVDEERAIAAEAKRRAAEMVREERINTLAHARAKMLPGGPR</sequence>
<keyword evidence="3" id="KW-1185">Reference proteome</keyword>
<organism evidence="2 3">
    <name type="scientific">Croceicoccus mobilis</name>
    <dbReference type="NCBI Taxonomy" id="1703339"/>
    <lineage>
        <taxon>Bacteria</taxon>
        <taxon>Pseudomonadati</taxon>
        <taxon>Pseudomonadota</taxon>
        <taxon>Alphaproteobacteria</taxon>
        <taxon>Sphingomonadales</taxon>
        <taxon>Erythrobacteraceae</taxon>
        <taxon>Croceicoccus</taxon>
    </lineage>
</organism>
<evidence type="ECO:0000313" key="2">
    <source>
        <dbReference type="EMBL" id="GGD61764.1"/>
    </source>
</evidence>
<name>A0A916YV05_9SPHN</name>
<evidence type="ECO:0000256" key="1">
    <source>
        <dbReference type="SAM" id="Coils"/>
    </source>
</evidence>
<dbReference type="OrthoDB" id="7433149at2"/>
<evidence type="ECO:0000313" key="3">
    <source>
        <dbReference type="Proteomes" id="UP000612349"/>
    </source>
</evidence>
<proteinExistence type="predicted"/>
<reference evidence="2" key="1">
    <citation type="journal article" date="2014" name="Int. J. Syst. Evol. Microbiol.">
        <title>Complete genome sequence of Corynebacterium casei LMG S-19264T (=DSM 44701T), isolated from a smear-ripened cheese.</title>
        <authorList>
            <consortium name="US DOE Joint Genome Institute (JGI-PGF)"/>
            <person name="Walter F."/>
            <person name="Albersmeier A."/>
            <person name="Kalinowski J."/>
            <person name="Ruckert C."/>
        </authorList>
    </citation>
    <scope>NUCLEOTIDE SEQUENCE</scope>
    <source>
        <strain evidence="2">CGMCC 1.15360</strain>
    </source>
</reference>
<comment type="caution">
    <text evidence="2">The sequence shown here is derived from an EMBL/GenBank/DDBJ whole genome shotgun (WGS) entry which is preliminary data.</text>
</comment>
<dbReference type="Proteomes" id="UP000612349">
    <property type="component" value="Unassembled WGS sequence"/>
</dbReference>
<dbReference type="EMBL" id="BMIP01000001">
    <property type="protein sequence ID" value="GGD61764.1"/>
    <property type="molecule type" value="Genomic_DNA"/>
</dbReference>
<reference evidence="2" key="2">
    <citation type="submission" date="2020-09" db="EMBL/GenBank/DDBJ databases">
        <authorList>
            <person name="Sun Q."/>
            <person name="Zhou Y."/>
        </authorList>
    </citation>
    <scope>NUCLEOTIDE SEQUENCE</scope>
    <source>
        <strain evidence="2">CGMCC 1.15360</strain>
    </source>
</reference>
<protein>
    <submittedName>
        <fullName evidence="2">Uncharacterized protein</fullName>
    </submittedName>
</protein>
<dbReference type="RefSeq" id="WP_066773784.1">
    <property type="nucleotide sequence ID" value="NZ_BMIP01000001.1"/>
</dbReference>
<feature type="coiled-coil region" evidence="1">
    <location>
        <begin position="184"/>
        <end position="221"/>
    </location>
</feature>
<gene>
    <name evidence="2" type="ORF">GCM10010990_09040</name>
</gene>